<keyword evidence="3" id="KW-1015">Disulfide bond</keyword>
<dbReference type="PROSITE" id="PS51352">
    <property type="entry name" value="THIOREDOXIN_2"/>
    <property type="match status" value="1"/>
</dbReference>
<dbReference type="GO" id="GO:0016671">
    <property type="term" value="F:oxidoreductase activity, acting on a sulfur group of donors, disulfide as acceptor"/>
    <property type="evidence" value="ECO:0007669"/>
    <property type="project" value="UniProtKB-ARBA"/>
</dbReference>
<protein>
    <recommendedName>
        <fullName evidence="7">Thioredoxin domain-containing protein</fullName>
    </recommendedName>
</protein>
<dbReference type="PANTHER" id="PTHR46115">
    <property type="entry name" value="THIOREDOXIN-LIKE PROTEIN 1"/>
    <property type="match status" value="1"/>
</dbReference>
<evidence type="ECO:0000313" key="8">
    <source>
        <dbReference type="EMBL" id="ABK26043.1"/>
    </source>
</evidence>
<evidence type="ECO:0000256" key="3">
    <source>
        <dbReference type="ARBA" id="ARBA00023157"/>
    </source>
</evidence>
<evidence type="ECO:0000256" key="5">
    <source>
        <dbReference type="ARBA" id="ARBA00038337"/>
    </source>
</evidence>
<evidence type="ECO:0000256" key="2">
    <source>
        <dbReference type="ARBA" id="ARBA00022982"/>
    </source>
</evidence>
<organism evidence="8">
    <name type="scientific">Picea sitchensis</name>
    <name type="common">Sitka spruce</name>
    <name type="synonym">Pinus sitchensis</name>
    <dbReference type="NCBI Taxonomy" id="3332"/>
    <lineage>
        <taxon>Eukaryota</taxon>
        <taxon>Viridiplantae</taxon>
        <taxon>Streptophyta</taxon>
        <taxon>Embryophyta</taxon>
        <taxon>Tracheophyta</taxon>
        <taxon>Spermatophyta</taxon>
        <taxon>Pinopsida</taxon>
        <taxon>Pinidae</taxon>
        <taxon>Conifers I</taxon>
        <taxon>Pinales</taxon>
        <taxon>Pinaceae</taxon>
        <taxon>Picea</taxon>
    </lineage>
</organism>
<dbReference type="PROSITE" id="PS00194">
    <property type="entry name" value="THIOREDOXIN_1"/>
    <property type="match status" value="1"/>
</dbReference>
<dbReference type="InterPro" id="IPR013766">
    <property type="entry name" value="Thioredoxin_domain"/>
</dbReference>
<dbReference type="CDD" id="cd02947">
    <property type="entry name" value="TRX_family"/>
    <property type="match status" value="1"/>
</dbReference>
<dbReference type="Gene3D" id="3.40.30.10">
    <property type="entry name" value="Glutaredoxin"/>
    <property type="match status" value="1"/>
</dbReference>
<sequence>MGNCFSYIFGRKTTTTERPDNRPTTGSHGSVHIINTSQEWEAKISEANTTGKIVVVDFSATWCGPCNMIAPFYTELSQKHPQLVFLKVDVDELRELSETWNVQAMPTFVFIKNGKQIDTLVGADKSELEKKVKSYATAARGRTAS</sequence>
<reference evidence="8" key="1">
    <citation type="journal article" date="2008" name="BMC Genomics">
        <title>A conifer genomics resource of 200,000 spruce (Picea spp.) ESTs and 6,464 high-quality, sequence-finished full-length cDNAs for Sitka spruce (Picea sitchensis).</title>
        <authorList>
            <person name="Ralph S.G."/>
            <person name="Chun H.J."/>
            <person name="Kolosova N."/>
            <person name="Cooper D."/>
            <person name="Oddy C."/>
            <person name="Ritland C.E."/>
            <person name="Kirkpatrick R."/>
            <person name="Moore R."/>
            <person name="Barber S."/>
            <person name="Holt R.A."/>
            <person name="Jones S.J."/>
            <person name="Marra M.A."/>
            <person name="Douglas C.J."/>
            <person name="Ritland K."/>
            <person name="Bohlmann J."/>
        </authorList>
    </citation>
    <scope>NUCLEOTIDE SEQUENCE</scope>
    <source>
        <tissue evidence="8">Green portion of the leader tissue</tissue>
    </source>
</reference>
<evidence type="ECO:0000259" key="7">
    <source>
        <dbReference type="PROSITE" id="PS51352"/>
    </source>
</evidence>
<dbReference type="EMBL" id="EF086787">
    <property type="protein sequence ID" value="ABK26043.1"/>
    <property type="molecule type" value="mRNA"/>
</dbReference>
<proteinExistence type="evidence at transcript level"/>
<keyword evidence="4" id="KW-0676">Redox-active center</keyword>
<comment type="similarity">
    <text evidence="5">Belongs to the thioredoxin family. Plant F-type subfamily.</text>
</comment>
<evidence type="ECO:0000256" key="6">
    <source>
        <dbReference type="ARBA" id="ARBA00038353"/>
    </source>
</evidence>
<dbReference type="AlphaFoldDB" id="A9NZI2"/>
<feature type="domain" description="Thioredoxin" evidence="7">
    <location>
        <begin position="12"/>
        <end position="137"/>
    </location>
</feature>
<dbReference type="FunFam" id="3.40.30.10:FF:000104">
    <property type="entry name" value="Thioredoxin"/>
    <property type="match status" value="1"/>
</dbReference>
<keyword evidence="2" id="KW-0249">Electron transport</keyword>
<dbReference type="InterPro" id="IPR017937">
    <property type="entry name" value="Thioredoxin_CS"/>
</dbReference>
<keyword evidence="1" id="KW-0813">Transport</keyword>
<comment type="similarity">
    <text evidence="6">Belongs to the thioredoxin family. Plant H-type subfamily.</text>
</comment>
<accession>A9NZI2</accession>
<name>A9NZI2_PICSI</name>
<evidence type="ECO:0000256" key="4">
    <source>
        <dbReference type="ARBA" id="ARBA00023284"/>
    </source>
</evidence>
<dbReference type="Pfam" id="PF00085">
    <property type="entry name" value="Thioredoxin"/>
    <property type="match status" value="1"/>
</dbReference>
<dbReference type="OMA" id="CTRIPCC"/>
<evidence type="ECO:0000256" key="1">
    <source>
        <dbReference type="ARBA" id="ARBA00022448"/>
    </source>
</evidence>
<dbReference type="SUPFAM" id="SSF52833">
    <property type="entry name" value="Thioredoxin-like"/>
    <property type="match status" value="1"/>
</dbReference>
<dbReference type="InterPro" id="IPR036249">
    <property type="entry name" value="Thioredoxin-like_sf"/>
</dbReference>
<dbReference type="PRINTS" id="PR00421">
    <property type="entry name" value="THIOREDOXIN"/>
</dbReference>